<dbReference type="Pfam" id="PF07715">
    <property type="entry name" value="Plug"/>
    <property type="match status" value="1"/>
</dbReference>
<evidence type="ECO:0000256" key="8">
    <source>
        <dbReference type="ARBA" id="ARBA00023077"/>
    </source>
</evidence>
<evidence type="ECO:0000259" key="13">
    <source>
        <dbReference type="Pfam" id="PF07715"/>
    </source>
</evidence>
<keyword evidence="10 11" id="KW-0998">Cell outer membrane</keyword>
<keyword evidence="7" id="KW-0406">Ion transport</keyword>
<dbReference type="PROSITE" id="PS52016">
    <property type="entry name" value="TONB_DEPENDENT_REC_3"/>
    <property type="match status" value="1"/>
</dbReference>
<evidence type="ECO:0000256" key="6">
    <source>
        <dbReference type="ARBA" id="ARBA00023004"/>
    </source>
</evidence>
<evidence type="ECO:0000256" key="1">
    <source>
        <dbReference type="ARBA" id="ARBA00004571"/>
    </source>
</evidence>
<evidence type="ECO:0000256" key="3">
    <source>
        <dbReference type="ARBA" id="ARBA00022452"/>
    </source>
</evidence>
<evidence type="ECO:0000256" key="12">
    <source>
        <dbReference type="SAM" id="SignalP"/>
    </source>
</evidence>
<dbReference type="InterPro" id="IPR008969">
    <property type="entry name" value="CarboxyPept-like_regulatory"/>
</dbReference>
<keyword evidence="5 11" id="KW-0812">Transmembrane</keyword>
<dbReference type="InterPro" id="IPR023997">
    <property type="entry name" value="TonB-dep_OMP_SusC/RagA_CS"/>
</dbReference>
<feature type="signal peptide" evidence="12">
    <location>
        <begin position="1"/>
        <end position="18"/>
    </location>
</feature>
<evidence type="ECO:0000256" key="5">
    <source>
        <dbReference type="ARBA" id="ARBA00022692"/>
    </source>
</evidence>
<dbReference type="Pfam" id="PF13715">
    <property type="entry name" value="CarbopepD_reg_2"/>
    <property type="match status" value="1"/>
</dbReference>
<dbReference type="EMBL" id="CAXJRC010000014">
    <property type="protein sequence ID" value="CAL2106432.1"/>
    <property type="molecule type" value="Genomic_DNA"/>
</dbReference>
<evidence type="ECO:0000313" key="15">
    <source>
        <dbReference type="Proteomes" id="UP001497602"/>
    </source>
</evidence>
<dbReference type="InterPro" id="IPR023996">
    <property type="entry name" value="TonB-dep_OMP_SusC/RagA"/>
</dbReference>
<gene>
    <name evidence="14" type="ORF">T190115A13A_220009</name>
</gene>
<proteinExistence type="inferred from homology"/>
<name>A0ABP1F7Y1_9FLAO</name>
<dbReference type="SUPFAM" id="SSF49464">
    <property type="entry name" value="Carboxypeptidase regulatory domain-like"/>
    <property type="match status" value="1"/>
</dbReference>
<keyword evidence="3 11" id="KW-1134">Transmembrane beta strand</keyword>
<dbReference type="InterPro" id="IPR037066">
    <property type="entry name" value="Plug_dom_sf"/>
</dbReference>
<evidence type="ECO:0000313" key="14">
    <source>
        <dbReference type="EMBL" id="CAL2106432.1"/>
    </source>
</evidence>
<dbReference type="NCBIfam" id="TIGR04056">
    <property type="entry name" value="OMP_RagA_SusC"/>
    <property type="match status" value="1"/>
</dbReference>
<evidence type="ECO:0000256" key="4">
    <source>
        <dbReference type="ARBA" id="ARBA00022496"/>
    </source>
</evidence>
<feature type="domain" description="TonB-dependent receptor plug" evidence="13">
    <location>
        <begin position="111"/>
        <end position="236"/>
    </location>
</feature>
<keyword evidence="12" id="KW-0732">Signal</keyword>
<evidence type="ECO:0000256" key="10">
    <source>
        <dbReference type="ARBA" id="ARBA00023237"/>
    </source>
</evidence>
<dbReference type="SUPFAM" id="SSF56935">
    <property type="entry name" value="Porins"/>
    <property type="match status" value="1"/>
</dbReference>
<comment type="caution">
    <text evidence="14">The sequence shown here is derived from an EMBL/GenBank/DDBJ whole genome shotgun (WGS) entry which is preliminary data.</text>
</comment>
<dbReference type="Gene3D" id="2.40.170.20">
    <property type="entry name" value="TonB-dependent receptor, beta-barrel domain"/>
    <property type="match status" value="1"/>
</dbReference>
<organism evidence="14 15">
    <name type="scientific">Tenacibaculum vairaonense</name>
    <dbReference type="NCBI Taxonomy" id="3137860"/>
    <lineage>
        <taxon>Bacteria</taxon>
        <taxon>Pseudomonadati</taxon>
        <taxon>Bacteroidota</taxon>
        <taxon>Flavobacteriia</taxon>
        <taxon>Flavobacteriales</taxon>
        <taxon>Flavobacteriaceae</taxon>
        <taxon>Tenacibaculum</taxon>
    </lineage>
</organism>
<dbReference type="PANTHER" id="PTHR32552:SF81">
    <property type="entry name" value="TONB-DEPENDENT OUTER MEMBRANE RECEPTOR"/>
    <property type="match status" value="1"/>
</dbReference>
<feature type="chain" id="PRO_5045155744" evidence="12">
    <location>
        <begin position="19"/>
        <end position="1056"/>
    </location>
</feature>
<dbReference type="InterPro" id="IPR036942">
    <property type="entry name" value="Beta-barrel_TonB_sf"/>
</dbReference>
<sequence length="1056" mass="115235">MRIKLLWLFFLVAQVTFAQEKIISGVVSDESGPLPGVSVIIKGTVKGAETDFDGNYSVKAKTGDVLVYSFVGKETVEQVVGSASVINVTLVDSSDVLQEVVVTALGISRDKKSLGYAVTKVDGDELNTVKTTNVTSSLSGRVAGINITTSGNMGGSTNVIIRGGGSITGNNQPLYVVDGTPISNASFNSAETARGASGYDYGNFASDINPDDIENVSVLKGASATALYGARGANGVILITTKKGTSKNRLGVTVSSSVTFDKINRSTLPTYQDQYGGGNKTTFDEVTIDGNTYKVVQYGVDESWGPKFDPNEQVLHWDAFDEGDSSTYLKTRPWTVAKNGPEAFFKTGILKVNNVALEGASEKGNFRLSYTNTDQEGTIPNSTLERNVISFNGGLNLSDKLTTTVGVQYINNYAKNRPGLGYDWQESLSFMAHAGMWMQTNVDYDRLKNYTNTDGTMRTWNRSTATNGNAAFWENPYWTVYRNFPEDTRNRLIGNVTLNYEFNDWLSALGRATIDHYDFSLETRIAPGSFALSRYGKSIYLGTEKNYDLMINVDKDITDDFNFKGMIGAGKRVNTTKSVGGATVNGLVVDDVYSLNNTTSFERRLRDGETITEFQSLYGTASLGYKNMVFVEFSGRNDWASTLPSQNRSFFYPSVSTSFIFSELIDSNVISFGKVRANWAKVGRSTDRFAAYRNTYATLSSFGNAVRFGTRSGSANPNLSPEDLESYELGLEMQFFQNRIGLDVSYYHKTSKNLVVSGSVSHGTGFFTQVANIGEMQNKGFEVDLTATPIKTDNFRWDTAITWSTDESLVNALAPGVNSLTLNSNFADVVARVGQPYQILVGTDYVRDANGNKVVGADGFYKETDNNSVIGNVNPKWRGGLRNTFTYKNFSLSTLIDAKIGGDVFSLTHYWGRQTGILDETVGVNDLGNDMRLPIADGGGVILEGVKEDGTPNDVRVETKEAFDSGHNPEASAVFDASYVKLRELALSYNFPSEITDRLNISTLSISLIGRNLAILHRNVNHFDPESTYAAGNVQGLEIGTLPTTRSYGVNVKLGF</sequence>
<accession>A0ABP1F7Y1</accession>
<keyword evidence="9 11" id="KW-0472">Membrane</keyword>
<keyword evidence="8" id="KW-0798">TonB box</keyword>
<evidence type="ECO:0000256" key="11">
    <source>
        <dbReference type="PROSITE-ProRule" id="PRU01360"/>
    </source>
</evidence>
<keyword evidence="15" id="KW-1185">Reference proteome</keyword>
<evidence type="ECO:0000256" key="7">
    <source>
        <dbReference type="ARBA" id="ARBA00023065"/>
    </source>
</evidence>
<dbReference type="InterPro" id="IPR039426">
    <property type="entry name" value="TonB-dep_rcpt-like"/>
</dbReference>
<dbReference type="InterPro" id="IPR012910">
    <property type="entry name" value="Plug_dom"/>
</dbReference>
<protein>
    <submittedName>
        <fullName evidence="14">SusC/RagA family protein</fullName>
    </submittedName>
</protein>
<dbReference type="NCBIfam" id="TIGR04057">
    <property type="entry name" value="SusC_RagA_signa"/>
    <property type="match status" value="1"/>
</dbReference>
<evidence type="ECO:0000256" key="9">
    <source>
        <dbReference type="ARBA" id="ARBA00023136"/>
    </source>
</evidence>
<reference evidence="14 15" key="1">
    <citation type="submission" date="2024-05" db="EMBL/GenBank/DDBJ databases">
        <authorList>
            <person name="Duchaud E."/>
        </authorList>
    </citation>
    <scope>NUCLEOTIDE SEQUENCE [LARGE SCALE GENOMIC DNA]</scope>
    <source>
        <strain evidence="14">Ena-SAMPLE-TAB-13-05-2024-13:56:06:370-140305</strain>
    </source>
</reference>
<comment type="similarity">
    <text evidence="11">Belongs to the TonB-dependent receptor family.</text>
</comment>
<dbReference type="PANTHER" id="PTHR32552">
    <property type="entry name" value="FERRICHROME IRON RECEPTOR-RELATED"/>
    <property type="match status" value="1"/>
</dbReference>
<keyword evidence="2 11" id="KW-0813">Transport</keyword>
<keyword evidence="4" id="KW-0410">Iron transport</keyword>
<dbReference type="RefSeq" id="WP_348738209.1">
    <property type="nucleotide sequence ID" value="NZ_CAXJRC010000014.1"/>
</dbReference>
<evidence type="ECO:0000256" key="2">
    <source>
        <dbReference type="ARBA" id="ARBA00022448"/>
    </source>
</evidence>
<comment type="subcellular location">
    <subcellularLocation>
        <location evidence="1 11">Cell outer membrane</location>
        <topology evidence="1 11">Multi-pass membrane protein</topology>
    </subcellularLocation>
</comment>
<dbReference type="Gene3D" id="2.170.130.10">
    <property type="entry name" value="TonB-dependent receptor, plug domain"/>
    <property type="match status" value="1"/>
</dbReference>
<dbReference type="Proteomes" id="UP001497602">
    <property type="component" value="Unassembled WGS sequence"/>
</dbReference>
<keyword evidence="6" id="KW-0408">Iron</keyword>